<sequence>MVLLKEYRICLPMTLAELHKAEMFTFINMAVKESKNGEGVRISVDKHFQDEEVMGIARSGRFTRKEYKIKSKIPFWARPFLPKKFKFVHEDEWNAHPYSKKEIYVPGLKDDYLVKVTSICVKDDRGKEQNVFNLDIDDLRKRQISVLDIGKENKSMKTNRGQLYKNWIDGYKPIVCIYMLVNVQCKYLEKKIEEKFRELTLKFYKNVFISIDLWCTLTFKQVEAIVKESKAELEDRIKSE</sequence>
<dbReference type="GO" id="GO:0008525">
    <property type="term" value="F:phosphatidylcholine transporter activity"/>
    <property type="evidence" value="ECO:0007669"/>
    <property type="project" value="TreeGrafter"/>
</dbReference>
<dbReference type="GO" id="GO:0031210">
    <property type="term" value="F:phosphatidylcholine binding"/>
    <property type="evidence" value="ECO:0007669"/>
    <property type="project" value="TreeGrafter"/>
</dbReference>
<dbReference type="Gene3D" id="3.30.530.20">
    <property type="match status" value="1"/>
</dbReference>
<accession>A0A1I8BAM5</accession>
<name>A0A1I8BAM5_MELHA</name>
<dbReference type="InterPro" id="IPR001666">
    <property type="entry name" value="PI_transfer"/>
</dbReference>
<dbReference type="AlphaFoldDB" id="A0A1I8BAM5"/>
<dbReference type="Proteomes" id="UP000095281">
    <property type="component" value="Unplaced"/>
</dbReference>
<dbReference type="WBParaSite" id="MhA1_Contig1718.frz3.gene4">
    <property type="protein sequence ID" value="MhA1_Contig1718.frz3.gene4"/>
    <property type="gene ID" value="MhA1_Contig1718.frz3.gene4"/>
</dbReference>
<dbReference type="OMA" id="HEDEWNA"/>
<protein>
    <submittedName>
        <fullName evidence="3">Phosphatidylinositol transfer protein</fullName>
    </submittedName>
</protein>
<evidence type="ECO:0000259" key="1">
    <source>
        <dbReference type="Pfam" id="PF02121"/>
    </source>
</evidence>
<keyword evidence="2" id="KW-1185">Reference proteome</keyword>
<dbReference type="GO" id="GO:0005737">
    <property type="term" value="C:cytoplasm"/>
    <property type="evidence" value="ECO:0007669"/>
    <property type="project" value="TreeGrafter"/>
</dbReference>
<dbReference type="PANTHER" id="PTHR10658">
    <property type="entry name" value="PHOSPHATIDYLINOSITOL TRANSFER PROTEIN"/>
    <property type="match status" value="1"/>
</dbReference>
<organism evidence="2 3">
    <name type="scientific">Meloidogyne hapla</name>
    <name type="common">Root-knot nematode worm</name>
    <dbReference type="NCBI Taxonomy" id="6305"/>
    <lineage>
        <taxon>Eukaryota</taxon>
        <taxon>Metazoa</taxon>
        <taxon>Ecdysozoa</taxon>
        <taxon>Nematoda</taxon>
        <taxon>Chromadorea</taxon>
        <taxon>Rhabditida</taxon>
        <taxon>Tylenchina</taxon>
        <taxon>Tylenchomorpha</taxon>
        <taxon>Tylenchoidea</taxon>
        <taxon>Meloidogynidae</taxon>
        <taxon>Meloidogyninae</taxon>
        <taxon>Meloidogyne</taxon>
    </lineage>
</organism>
<dbReference type="SUPFAM" id="SSF55961">
    <property type="entry name" value="Bet v1-like"/>
    <property type="match status" value="1"/>
</dbReference>
<evidence type="ECO:0000313" key="2">
    <source>
        <dbReference type="Proteomes" id="UP000095281"/>
    </source>
</evidence>
<evidence type="ECO:0000313" key="3">
    <source>
        <dbReference type="WBParaSite" id="MhA1_Contig1718.frz3.gene4"/>
    </source>
</evidence>
<dbReference type="PANTHER" id="PTHR10658:SF11">
    <property type="entry name" value="VIBRATOR, ISOFORM B"/>
    <property type="match status" value="1"/>
</dbReference>
<dbReference type="InterPro" id="IPR023393">
    <property type="entry name" value="START-like_dom_sf"/>
</dbReference>
<dbReference type="Pfam" id="PF02121">
    <property type="entry name" value="IP_trans"/>
    <property type="match status" value="1"/>
</dbReference>
<proteinExistence type="predicted"/>
<dbReference type="GO" id="GO:0008526">
    <property type="term" value="F:phosphatidylinositol transfer activity"/>
    <property type="evidence" value="ECO:0007669"/>
    <property type="project" value="TreeGrafter"/>
</dbReference>
<dbReference type="InterPro" id="IPR055261">
    <property type="entry name" value="PI_transfer_N"/>
</dbReference>
<dbReference type="GO" id="GO:0035091">
    <property type="term" value="F:phosphatidylinositol binding"/>
    <property type="evidence" value="ECO:0007669"/>
    <property type="project" value="TreeGrafter"/>
</dbReference>
<feature type="domain" description="Phosphatidylinositol transfer protein N-terminal" evidence="1">
    <location>
        <begin position="3"/>
        <end position="228"/>
    </location>
</feature>
<reference evidence="3" key="1">
    <citation type="submission" date="2016-11" db="UniProtKB">
        <authorList>
            <consortium name="WormBaseParasite"/>
        </authorList>
    </citation>
    <scope>IDENTIFICATION</scope>
</reference>